<feature type="non-terminal residue" evidence="1">
    <location>
        <position position="336"/>
    </location>
</feature>
<feature type="non-terminal residue" evidence="1">
    <location>
        <position position="1"/>
    </location>
</feature>
<accession>A0A382Q755</accession>
<dbReference type="EMBL" id="UINC01111689">
    <property type="protein sequence ID" value="SVC80081.1"/>
    <property type="molecule type" value="Genomic_DNA"/>
</dbReference>
<organism evidence="1">
    <name type="scientific">marine metagenome</name>
    <dbReference type="NCBI Taxonomy" id="408172"/>
    <lineage>
        <taxon>unclassified sequences</taxon>
        <taxon>metagenomes</taxon>
        <taxon>ecological metagenomes</taxon>
    </lineage>
</organism>
<proteinExistence type="predicted"/>
<sequence>LVEEPQILCEESTKFSTHMETVIGVCYDAAITRGGKKILIKALNQTEFKTAKKHWQRKTQDKSVAALMKFGKKIFAQIKTKGKFEIQEQGKLTDQWTEWTKFGSKDKGKRGSDTSKTDIVLGKKRCSVKNASGAQLMSGKKGESKATVEAATVAIPKLNEDATTKLIGLMKNLQAHTTEGYYASMDLLRKFKESNPGENTSMFKWATKIVAKWDKVNDKYEVLKKENPRTKDPKIKKQLMKYKSALADLEKPTAEIRKVADNPEKAKLAHTYIEGEQDEFLKNVEGKFDRNQKKVKKELASLFDNVDFKNAFVYEAASGEKKFGNVVQKADYMLSW</sequence>
<evidence type="ECO:0000313" key="1">
    <source>
        <dbReference type="EMBL" id="SVC80081.1"/>
    </source>
</evidence>
<reference evidence="1" key="1">
    <citation type="submission" date="2018-05" db="EMBL/GenBank/DDBJ databases">
        <authorList>
            <person name="Lanie J.A."/>
            <person name="Ng W.-L."/>
            <person name="Kazmierczak K.M."/>
            <person name="Andrzejewski T.M."/>
            <person name="Davidsen T.M."/>
            <person name="Wayne K.J."/>
            <person name="Tettelin H."/>
            <person name="Glass J.I."/>
            <person name="Rusch D."/>
            <person name="Podicherti R."/>
            <person name="Tsui H.-C.T."/>
            <person name="Winkler M.E."/>
        </authorList>
    </citation>
    <scope>NUCLEOTIDE SEQUENCE</scope>
</reference>
<gene>
    <name evidence="1" type="ORF">METZ01_LOCUS332935</name>
</gene>
<name>A0A382Q755_9ZZZZ</name>
<protein>
    <submittedName>
        <fullName evidence="1">Uncharacterized protein</fullName>
    </submittedName>
</protein>
<dbReference type="AlphaFoldDB" id="A0A382Q755"/>